<keyword evidence="1 3" id="KW-0479">Metal-binding</keyword>
<dbReference type="PROSITE" id="PS01090">
    <property type="entry name" value="TATD_2"/>
    <property type="match status" value="1"/>
</dbReference>
<name>A0A2M6XCR7_9BACT</name>
<evidence type="ECO:0000313" key="4">
    <source>
        <dbReference type="EMBL" id="PIU03417.1"/>
    </source>
</evidence>
<sequence>MLVDTHCHLNFPDYENDLDQVIKNAVENDVTKIICASSNIQDSKRAIELAQKYPGIVYALVGIHPQQTDPNNQNTVKVQVQELEGLVLSGSEWIAGIGECGLDYSPAPPPEKNRTKGEQSFVFEQQIKLALKYNLPISIHSRKATDETIKILSKYFPSNPSFPSCPSGVWHCYAGGKSKVQKITGLGLYFGVDGNLTYDEGLQNVIKAIPLEKIVLETDAPFLAPVPYRGLRNEPKNVKMIGDFLAKLKNVSSADLAQITTQNAKKIFKI</sequence>
<gene>
    <name evidence="4" type="ORF">COT44_03160</name>
</gene>
<dbReference type="InterPro" id="IPR015991">
    <property type="entry name" value="TatD/YcfH-like"/>
</dbReference>
<evidence type="ECO:0000256" key="1">
    <source>
        <dbReference type="ARBA" id="ARBA00022723"/>
    </source>
</evidence>
<dbReference type="InterPro" id="IPR018228">
    <property type="entry name" value="DNase_TatD-rel_CS"/>
</dbReference>
<dbReference type="InterPro" id="IPR001130">
    <property type="entry name" value="TatD-like"/>
</dbReference>
<dbReference type="NCBIfam" id="TIGR00010">
    <property type="entry name" value="YchF/TatD family DNA exonuclease"/>
    <property type="match status" value="1"/>
</dbReference>
<dbReference type="Pfam" id="PF01026">
    <property type="entry name" value="TatD_DNase"/>
    <property type="match status" value="1"/>
</dbReference>
<dbReference type="PROSITE" id="PS01091">
    <property type="entry name" value="TATD_3"/>
    <property type="match status" value="1"/>
</dbReference>
<feature type="binding site" evidence="3">
    <location>
        <position position="171"/>
    </location>
    <ligand>
        <name>a divalent metal cation</name>
        <dbReference type="ChEBI" id="CHEBI:60240"/>
        <label>2</label>
    </ligand>
</feature>
<protein>
    <recommendedName>
        <fullName evidence="6">Hydrolase TatD</fullName>
    </recommendedName>
</protein>
<feature type="binding site" evidence="3">
    <location>
        <position position="99"/>
    </location>
    <ligand>
        <name>a divalent metal cation</name>
        <dbReference type="ChEBI" id="CHEBI:60240"/>
        <label>1</label>
    </ligand>
</feature>
<dbReference type="CDD" id="cd01310">
    <property type="entry name" value="TatD_DNAse"/>
    <property type="match status" value="1"/>
</dbReference>
<dbReference type="PIRSF" id="PIRSF005902">
    <property type="entry name" value="DNase_TatD"/>
    <property type="match status" value="1"/>
</dbReference>
<dbReference type="GO" id="GO:0016788">
    <property type="term" value="F:hydrolase activity, acting on ester bonds"/>
    <property type="evidence" value="ECO:0007669"/>
    <property type="project" value="InterPro"/>
</dbReference>
<dbReference type="Proteomes" id="UP000228996">
    <property type="component" value="Unassembled WGS sequence"/>
</dbReference>
<dbReference type="SUPFAM" id="SSF51556">
    <property type="entry name" value="Metallo-dependent hydrolases"/>
    <property type="match status" value="1"/>
</dbReference>
<feature type="binding site" evidence="3">
    <location>
        <position position="219"/>
    </location>
    <ligand>
        <name>a divalent metal cation</name>
        <dbReference type="ChEBI" id="CHEBI:60240"/>
        <label>1</label>
    </ligand>
</feature>
<dbReference type="Gene3D" id="3.20.20.140">
    <property type="entry name" value="Metal-dependent hydrolases"/>
    <property type="match status" value="1"/>
</dbReference>
<dbReference type="PROSITE" id="PS01137">
    <property type="entry name" value="TATD_1"/>
    <property type="match status" value="1"/>
</dbReference>
<dbReference type="FunFam" id="3.20.20.140:FF:000005">
    <property type="entry name" value="TatD family hydrolase"/>
    <property type="match status" value="1"/>
</dbReference>
<dbReference type="PANTHER" id="PTHR46124:SF2">
    <property type="entry name" value="D-AMINOACYL-TRNA DEACYLASE"/>
    <property type="match status" value="1"/>
</dbReference>
<accession>A0A2M6XCR7</accession>
<comment type="caution">
    <text evidence="4">The sequence shown here is derived from an EMBL/GenBank/DDBJ whole genome shotgun (WGS) entry which is preliminary data.</text>
</comment>
<dbReference type="GO" id="GO:0004536">
    <property type="term" value="F:DNA nuclease activity"/>
    <property type="evidence" value="ECO:0007669"/>
    <property type="project" value="InterPro"/>
</dbReference>
<proteinExistence type="predicted"/>
<evidence type="ECO:0000313" key="5">
    <source>
        <dbReference type="Proteomes" id="UP000228996"/>
    </source>
</evidence>
<evidence type="ECO:0000256" key="3">
    <source>
        <dbReference type="PIRSR" id="PIRSR005902-1"/>
    </source>
</evidence>
<reference evidence="5" key="1">
    <citation type="submission" date="2017-09" db="EMBL/GenBank/DDBJ databases">
        <title>Depth-based differentiation of microbial function through sediment-hosted aquifers and enrichment of novel symbionts in the deep terrestrial subsurface.</title>
        <authorList>
            <person name="Probst A.J."/>
            <person name="Ladd B."/>
            <person name="Jarett J.K."/>
            <person name="Geller-Mcgrath D.E."/>
            <person name="Sieber C.M.K."/>
            <person name="Emerson J.B."/>
            <person name="Anantharaman K."/>
            <person name="Thomas B.C."/>
            <person name="Malmstrom R."/>
            <person name="Stieglmeier M."/>
            <person name="Klingl A."/>
            <person name="Woyke T."/>
            <person name="Ryan C.M."/>
            <person name="Banfield J.F."/>
        </authorList>
    </citation>
    <scope>NUCLEOTIDE SEQUENCE [LARGE SCALE GENOMIC DNA]</scope>
</reference>
<organism evidence="4 5">
    <name type="scientific">Candidatus Shapirobacteria bacterium CG08_land_8_20_14_0_20_39_18</name>
    <dbReference type="NCBI Taxonomy" id="1974883"/>
    <lineage>
        <taxon>Bacteria</taxon>
        <taxon>Candidatus Shapironibacteriota</taxon>
    </lineage>
</organism>
<keyword evidence="2" id="KW-0378">Hydrolase</keyword>
<dbReference type="PANTHER" id="PTHR46124">
    <property type="entry name" value="D-AMINOACYL-TRNA DEACYLASE"/>
    <property type="match status" value="1"/>
</dbReference>
<dbReference type="AlphaFoldDB" id="A0A2M6XCR7"/>
<evidence type="ECO:0008006" key="6">
    <source>
        <dbReference type="Google" id="ProtNLM"/>
    </source>
</evidence>
<feature type="binding site" evidence="3">
    <location>
        <position position="6"/>
    </location>
    <ligand>
        <name>a divalent metal cation</name>
        <dbReference type="ChEBI" id="CHEBI:60240"/>
        <label>1</label>
    </ligand>
</feature>
<evidence type="ECO:0000256" key="2">
    <source>
        <dbReference type="ARBA" id="ARBA00022801"/>
    </source>
</evidence>
<feature type="binding site" evidence="3">
    <location>
        <position position="8"/>
    </location>
    <ligand>
        <name>a divalent metal cation</name>
        <dbReference type="ChEBI" id="CHEBI:60240"/>
        <label>1</label>
    </ligand>
</feature>
<dbReference type="EMBL" id="PEYO01000017">
    <property type="protein sequence ID" value="PIU03417.1"/>
    <property type="molecule type" value="Genomic_DNA"/>
</dbReference>
<dbReference type="GO" id="GO:0046872">
    <property type="term" value="F:metal ion binding"/>
    <property type="evidence" value="ECO:0007669"/>
    <property type="project" value="UniProtKB-KW"/>
</dbReference>
<feature type="binding site" evidence="3">
    <location>
        <position position="140"/>
    </location>
    <ligand>
        <name>a divalent metal cation</name>
        <dbReference type="ChEBI" id="CHEBI:60240"/>
        <label>2</label>
    </ligand>
</feature>
<dbReference type="InterPro" id="IPR032466">
    <property type="entry name" value="Metal_Hydrolase"/>
</dbReference>